<sequence length="91" mass="10520">MTYGSFILLIVIFGGSLYWLEKRPFHIRALEMLDQKRYPFVMLISIFLIAVLAIIGIVLPMVKFISGAGTIFIASYLVFRYRQAIDRRMKG</sequence>
<evidence type="ECO:0000313" key="3">
    <source>
        <dbReference type="Proteomes" id="UP000674938"/>
    </source>
</evidence>
<feature type="transmembrane region" description="Helical" evidence="1">
    <location>
        <begin position="40"/>
        <end position="58"/>
    </location>
</feature>
<keyword evidence="1" id="KW-0472">Membrane</keyword>
<gene>
    <name evidence="2" type="ORF">I6N95_13695</name>
</gene>
<keyword evidence="3" id="KW-1185">Reference proteome</keyword>
<organism evidence="2 3">
    <name type="scientific">Vagococcus allomyrinae</name>
    <dbReference type="NCBI Taxonomy" id="2794353"/>
    <lineage>
        <taxon>Bacteria</taxon>
        <taxon>Bacillati</taxon>
        <taxon>Bacillota</taxon>
        <taxon>Bacilli</taxon>
        <taxon>Lactobacillales</taxon>
        <taxon>Enterococcaceae</taxon>
        <taxon>Vagococcus</taxon>
    </lineage>
</organism>
<evidence type="ECO:0000256" key="1">
    <source>
        <dbReference type="SAM" id="Phobius"/>
    </source>
</evidence>
<dbReference type="EMBL" id="JAEEGA010000008">
    <property type="protein sequence ID" value="MBP1042070.1"/>
    <property type="molecule type" value="Genomic_DNA"/>
</dbReference>
<evidence type="ECO:0008006" key="4">
    <source>
        <dbReference type="Google" id="ProtNLM"/>
    </source>
</evidence>
<proteinExistence type="predicted"/>
<dbReference type="RefSeq" id="WP_209528912.1">
    <property type="nucleotide sequence ID" value="NZ_JAEEGA010000008.1"/>
</dbReference>
<protein>
    <recommendedName>
        <fullName evidence="4">DUF3784 domain-containing protein</fullName>
    </recommendedName>
</protein>
<keyword evidence="1" id="KW-1133">Transmembrane helix</keyword>
<comment type="caution">
    <text evidence="2">The sequence shown here is derived from an EMBL/GenBank/DDBJ whole genome shotgun (WGS) entry which is preliminary data.</text>
</comment>
<dbReference type="AlphaFoldDB" id="A0A940PC49"/>
<dbReference type="Proteomes" id="UP000674938">
    <property type="component" value="Unassembled WGS sequence"/>
</dbReference>
<name>A0A940PC49_9ENTE</name>
<evidence type="ECO:0000313" key="2">
    <source>
        <dbReference type="EMBL" id="MBP1042070.1"/>
    </source>
</evidence>
<feature type="transmembrane region" description="Helical" evidence="1">
    <location>
        <begin position="64"/>
        <end position="81"/>
    </location>
</feature>
<accession>A0A940PC49</accession>
<keyword evidence="1" id="KW-0812">Transmembrane</keyword>
<feature type="transmembrane region" description="Helical" evidence="1">
    <location>
        <begin position="6"/>
        <end position="20"/>
    </location>
</feature>
<reference evidence="2" key="1">
    <citation type="submission" date="2020-12" db="EMBL/GenBank/DDBJ databases">
        <title>Vagococcus allomyrinae sp. nov. and Enterococcus lavae sp. nov., isolated from the larvae of Allomyrina dichotoma.</title>
        <authorList>
            <person name="Lee S.D."/>
        </authorList>
    </citation>
    <scope>NUCLEOTIDE SEQUENCE</scope>
    <source>
        <strain evidence="2">BWB3-3</strain>
    </source>
</reference>